<feature type="domain" description="FAD-binding PCMH-type" evidence="5">
    <location>
        <begin position="1"/>
        <end position="170"/>
    </location>
</feature>
<keyword evidence="4" id="KW-0472">Membrane</keyword>
<organism evidence="6 7">
    <name type="scientific">Roseivivax isoporae LMG 25204</name>
    <dbReference type="NCBI Taxonomy" id="1449351"/>
    <lineage>
        <taxon>Bacteria</taxon>
        <taxon>Pseudomonadati</taxon>
        <taxon>Pseudomonadota</taxon>
        <taxon>Alphaproteobacteria</taxon>
        <taxon>Rhodobacterales</taxon>
        <taxon>Roseobacteraceae</taxon>
        <taxon>Roseivivax</taxon>
    </lineage>
</organism>
<keyword evidence="2" id="KW-0274">FAD</keyword>
<evidence type="ECO:0000256" key="4">
    <source>
        <dbReference type="SAM" id="Phobius"/>
    </source>
</evidence>
<dbReference type="RefSeq" id="WP_043766338.1">
    <property type="nucleotide sequence ID" value="NZ_JAME01000003.1"/>
</dbReference>
<evidence type="ECO:0000259" key="5">
    <source>
        <dbReference type="PROSITE" id="PS51387"/>
    </source>
</evidence>
<sequence length="281" mass="28696">MPYLAPTRLDEALDALTEGAAIIAGGTDWYPAQGTRPFAGTLLDVTRIEGMRGIARAADDKGWRIGAATTWTDVARADMLPPACDGLRAAARAVGGIQIQNAATVAGNLCNASPAADGVPPLLALDAEVELTGPRGARRLPLAEFVTGVRRTARAPDELVTALVLPDPPEGAHGSFVKLGARAYLVISIVMVAAVVSVTAGRVRGARIAVGAASPVAVRLPALEAALEDCALGEVDAVVAAHAPFPALTPVDDIRASAAYRHEAAAEAVRRALAAATRGDA</sequence>
<protein>
    <submittedName>
        <fullName evidence="6">Xanthine dehydrogenase</fullName>
    </submittedName>
</protein>
<keyword evidence="4" id="KW-1133">Transmembrane helix</keyword>
<dbReference type="InterPro" id="IPR016166">
    <property type="entry name" value="FAD-bd_PCMH"/>
</dbReference>
<gene>
    <name evidence="6" type="ORF">RISW2_12815</name>
</gene>
<dbReference type="Proteomes" id="UP000023430">
    <property type="component" value="Unassembled WGS sequence"/>
</dbReference>
<dbReference type="Pfam" id="PF00941">
    <property type="entry name" value="FAD_binding_5"/>
    <property type="match status" value="1"/>
</dbReference>
<dbReference type="InterPro" id="IPR051312">
    <property type="entry name" value="Diverse_Substr_Oxidored"/>
</dbReference>
<dbReference type="EMBL" id="JAME01000003">
    <property type="protein sequence ID" value="ETX30543.1"/>
    <property type="molecule type" value="Genomic_DNA"/>
</dbReference>
<dbReference type="GO" id="GO:0016491">
    <property type="term" value="F:oxidoreductase activity"/>
    <property type="evidence" value="ECO:0007669"/>
    <property type="project" value="UniProtKB-KW"/>
</dbReference>
<dbReference type="STRING" id="1449351.RISW2_12815"/>
<dbReference type="InterPro" id="IPR016169">
    <property type="entry name" value="FAD-bd_PCMH_sub2"/>
</dbReference>
<dbReference type="Pfam" id="PF03450">
    <property type="entry name" value="CO_deh_flav_C"/>
    <property type="match status" value="1"/>
</dbReference>
<evidence type="ECO:0000256" key="1">
    <source>
        <dbReference type="ARBA" id="ARBA00022630"/>
    </source>
</evidence>
<dbReference type="InterPro" id="IPR016167">
    <property type="entry name" value="FAD-bd_PCMH_sub1"/>
</dbReference>
<dbReference type="GO" id="GO:0071949">
    <property type="term" value="F:FAD binding"/>
    <property type="evidence" value="ECO:0007669"/>
    <property type="project" value="InterPro"/>
</dbReference>
<dbReference type="PANTHER" id="PTHR42659:SF2">
    <property type="entry name" value="XANTHINE DEHYDROGENASE SUBUNIT C-RELATED"/>
    <property type="match status" value="1"/>
</dbReference>
<dbReference type="InterPro" id="IPR002346">
    <property type="entry name" value="Mopterin_DH_FAD-bd"/>
</dbReference>
<dbReference type="PATRIC" id="fig|1449351.3.peg.603"/>
<keyword evidence="3" id="KW-0560">Oxidoreductase</keyword>
<dbReference type="PROSITE" id="PS51387">
    <property type="entry name" value="FAD_PCMH"/>
    <property type="match status" value="1"/>
</dbReference>
<evidence type="ECO:0000313" key="7">
    <source>
        <dbReference type="Proteomes" id="UP000023430"/>
    </source>
</evidence>
<name>X7FCV1_9RHOB</name>
<feature type="transmembrane region" description="Helical" evidence="4">
    <location>
        <begin position="183"/>
        <end position="201"/>
    </location>
</feature>
<reference evidence="6 7" key="1">
    <citation type="submission" date="2014-01" db="EMBL/GenBank/DDBJ databases">
        <title>Roseivivax isoporae LMG 25204 Genome Sequencing.</title>
        <authorList>
            <person name="Lai Q."/>
            <person name="Li G."/>
            <person name="Shao Z."/>
        </authorList>
    </citation>
    <scope>NUCLEOTIDE SEQUENCE [LARGE SCALE GENOMIC DNA]</scope>
    <source>
        <strain evidence="6 7">LMG 25204</strain>
    </source>
</reference>
<comment type="caution">
    <text evidence="6">The sequence shown here is derived from an EMBL/GenBank/DDBJ whole genome shotgun (WGS) entry which is preliminary data.</text>
</comment>
<evidence type="ECO:0000313" key="6">
    <source>
        <dbReference type="EMBL" id="ETX30543.1"/>
    </source>
</evidence>
<keyword evidence="4" id="KW-0812">Transmembrane</keyword>
<dbReference type="Gene3D" id="3.30.465.10">
    <property type="match status" value="1"/>
</dbReference>
<dbReference type="PANTHER" id="PTHR42659">
    <property type="entry name" value="XANTHINE DEHYDROGENASE SUBUNIT C-RELATED"/>
    <property type="match status" value="1"/>
</dbReference>
<dbReference type="SMART" id="SM01092">
    <property type="entry name" value="CO_deh_flav_C"/>
    <property type="match status" value="1"/>
</dbReference>
<dbReference type="eggNOG" id="COG1319">
    <property type="taxonomic scope" value="Bacteria"/>
</dbReference>
<keyword evidence="7" id="KW-1185">Reference proteome</keyword>
<dbReference type="SUPFAM" id="SSF56176">
    <property type="entry name" value="FAD-binding/transporter-associated domain-like"/>
    <property type="match status" value="1"/>
</dbReference>
<dbReference type="OrthoDB" id="9814706at2"/>
<accession>X7FCV1</accession>
<dbReference type="SUPFAM" id="SSF55447">
    <property type="entry name" value="CO dehydrogenase flavoprotein C-terminal domain-like"/>
    <property type="match status" value="1"/>
</dbReference>
<dbReference type="InterPro" id="IPR005107">
    <property type="entry name" value="CO_DH_flav_C"/>
</dbReference>
<dbReference type="Gene3D" id="3.30.43.10">
    <property type="entry name" value="Uridine Diphospho-n-acetylenolpyruvylglucosamine Reductase, domain 2"/>
    <property type="match status" value="1"/>
</dbReference>
<proteinExistence type="predicted"/>
<dbReference type="AlphaFoldDB" id="X7FCV1"/>
<dbReference type="InterPro" id="IPR036318">
    <property type="entry name" value="FAD-bd_PCMH-like_sf"/>
</dbReference>
<dbReference type="Gene3D" id="3.30.390.50">
    <property type="entry name" value="CO dehydrogenase flavoprotein, C-terminal domain"/>
    <property type="match status" value="1"/>
</dbReference>
<evidence type="ECO:0000256" key="2">
    <source>
        <dbReference type="ARBA" id="ARBA00022827"/>
    </source>
</evidence>
<dbReference type="InterPro" id="IPR036683">
    <property type="entry name" value="CO_DH_flav_C_dom_sf"/>
</dbReference>
<evidence type="ECO:0000256" key="3">
    <source>
        <dbReference type="ARBA" id="ARBA00023002"/>
    </source>
</evidence>
<keyword evidence="1" id="KW-0285">Flavoprotein</keyword>